<dbReference type="AlphaFoldDB" id="A0A844Z4E8"/>
<keyword evidence="2" id="KW-1185">Reference proteome</keyword>
<dbReference type="Proteomes" id="UP000466966">
    <property type="component" value="Unassembled WGS sequence"/>
</dbReference>
<evidence type="ECO:0000313" key="1">
    <source>
        <dbReference type="EMBL" id="MXO73554.1"/>
    </source>
</evidence>
<accession>A0A844Z4E8</accession>
<name>A0A844Z4E8_9SPHN</name>
<gene>
    <name evidence="1" type="ORF">GRI99_18230</name>
</gene>
<comment type="caution">
    <text evidence="1">The sequence shown here is derived from an EMBL/GenBank/DDBJ whole genome shotgun (WGS) entry which is preliminary data.</text>
</comment>
<evidence type="ECO:0000313" key="2">
    <source>
        <dbReference type="Proteomes" id="UP000466966"/>
    </source>
</evidence>
<protein>
    <recommendedName>
        <fullName evidence="3">Phage tail tape measure protein</fullName>
    </recommendedName>
</protein>
<proteinExistence type="predicted"/>
<sequence length="153" mass="16011">PNWLKNIGRMMMSGLLLAINPMALATRLLQVARNGVNAFKDYLGIRSPSRLFMALGGHTVEGFARGIAGGQQRPAAAMTRLARGVAAAGALGMAGGAGGLATASAAVPSRPAMAVTINVYQQPGQDGAQLAREIRRELHRLDGVAQRSSYQED</sequence>
<dbReference type="EMBL" id="WTYV01000013">
    <property type="protein sequence ID" value="MXO73554.1"/>
    <property type="molecule type" value="Genomic_DNA"/>
</dbReference>
<reference evidence="1 2" key="1">
    <citation type="submission" date="2019-12" db="EMBL/GenBank/DDBJ databases">
        <title>Genomic-based taxomic classification of the family Erythrobacteraceae.</title>
        <authorList>
            <person name="Xu L."/>
        </authorList>
    </citation>
    <scope>NUCLEOTIDE SEQUENCE [LARGE SCALE GENOMIC DNA]</scope>
    <source>
        <strain evidence="1 2">M0322</strain>
    </source>
</reference>
<evidence type="ECO:0008006" key="3">
    <source>
        <dbReference type="Google" id="ProtNLM"/>
    </source>
</evidence>
<organism evidence="1 2">
    <name type="scientific">Alteraurantiacibacter buctensis</name>
    <dbReference type="NCBI Taxonomy" id="1503981"/>
    <lineage>
        <taxon>Bacteria</taxon>
        <taxon>Pseudomonadati</taxon>
        <taxon>Pseudomonadota</taxon>
        <taxon>Alphaproteobacteria</taxon>
        <taxon>Sphingomonadales</taxon>
        <taxon>Erythrobacteraceae</taxon>
        <taxon>Alteraurantiacibacter</taxon>
    </lineage>
</organism>
<feature type="non-terminal residue" evidence="1">
    <location>
        <position position="1"/>
    </location>
</feature>